<keyword evidence="3" id="KW-1133">Transmembrane helix</keyword>
<gene>
    <name evidence="4" type="ordered locus">HRM2_20290</name>
</gene>
<evidence type="ECO:0000256" key="3">
    <source>
        <dbReference type="SAM" id="Phobius"/>
    </source>
</evidence>
<keyword evidence="1" id="KW-0175">Coiled coil</keyword>
<organism evidence="4 5">
    <name type="scientific">Desulforapulum autotrophicum (strain ATCC 43914 / DSM 3382 / VKM B-1955 / HRM2)</name>
    <name type="common">Desulfobacterium autotrophicum</name>
    <dbReference type="NCBI Taxonomy" id="177437"/>
    <lineage>
        <taxon>Bacteria</taxon>
        <taxon>Pseudomonadati</taxon>
        <taxon>Thermodesulfobacteriota</taxon>
        <taxon>Desulfobacteria</taxon>
        <taxon>Desulfobacterales</taxon>
        <taxon>Desulfobacteraceae</taxon>
        <taxon>Desulforapulum</taxon>
    </lineage>
</organism>
<evidence type="ECO:0000256" key="2">
    <source>
        <dbReference type="SAM" id="MobiDB-lite"/>
    </source>
</evidence>
<sequence length="266" mass="28416">MILVFFIVLPGTAGAWFDGGRECRPFSTRTDFNSLESSGSLAVYDGIAAGSEGVVVPPNPFFVPVDTINLDIPLTLLVKTPVSSMEALDRLMVANMRLKLLIDEYNALQKRADALLKSVSIPYLDSPRPPPGKGGGNSLDDQKKRLDTRLGGIFFEGHALNKSQSALVNLPPLGFTTGGVPAGGKGSSKSIPPNASPPGENHNSTPTTQGVVPLGSASNTKDLPWIFALFLNASSYCLTHRLEAVLYGTFLFLFGYLLSLQVRHGK</sequence>
<dbReference type="KEGG" id="dat:HRM2_20290"/>
<dbReference type="HOGENOM" id="CLU_1044793_0_0_7"/>
<protein>
    <submittedName>
        <fullName evidence="4">Uncharacterized protein</fullName>
    </submittedName>
</protein>
<dbReference type="EMBL" id="CP001087">
    <property type="protein sequence ID" value="ACN15130.1"/>
    <property type="molecule type" value="Genomic_DNA"/>
</dbReference>
<keyword evidence="3" id="KW-0812">Transmembrane</keyword>
<feature type="region of interest" description="Disordered" evidence="2">
    <location>
        <begin position="121"/>
        <end position="142"/>
    </location>
</feature>
<dbReference type="Proteomes" id="UP000000442">
    <property type="component" value="Chromosome"/>
</dbReference>
<feature type="transmembrane region" description="Helical" evidence="3">
    <location>
        <begin position="244"/>
        <end position="262"/>
    </location>
</feature>
<accession>C0QCQ3</accession>
<evidence type="ECO:0000256" key="1">
    <source>
        <dbReference type="SAM" id="Coils"/>
    </source>
</evidence>
<proteinExistence type="predicted"/>
<evidence type="ECO:0000313" key="4">
    <source>
        <dbReference type="EMBL" id="ACN15130.1"/>
    </source>
</evidence>
<keyword evidence="3" id="KW-0472">Membrane</keyword>
<dbReference type="STRING" id="177437.HRM2_20290"/>
<reference evidence="4 5" key="1">
    <citation type="journal article" date="2009" name="Environ. Microbiol.">
        <title>Genome sequence of Desulfobacterium autotrophicum HRM2, a marine sulfate reducer oxidizing organic carbon completely to carbon dioxide.</title>
        <authorList>
            <person name="Strittmatter A.W."/>
            <person name="Liesegang H."/>
            <person name="Rabus R."/>
            <person name="Decker I."/>
            <person name="Amann J."/>
            <person name="Andres S."/>
            <person name="Henne A."/>
            <person name="Fricke W.F."/>
            <person name="Martinez-Arias R."/>
            <person name="Bartels D."/>
            <person name="Goesmann A."/>
            <person name="Krause L."/>
            <person name="Puehler A."/>
            <person name="Klenk H.P."/>
            <person name="Richter M."/>
            <person name="Schuler M."/>
            <person name="Gloeckner F.O."/>
            <person name="Meyerdierks A."/>
            <person name="Gottschalk G."/>
            <person name="Amann R."/>
        </authorList>
    </citation>
    <scope>NUCLEOTIDE SEQUENCE [LARGE SCALE GENOMIC DNA]</scope>
    <source>
        <strain evidence="5">ATCC 43914 / DSM 3382 / HRM2</strain>
    </source>
</reference>
<keyword evidence="5" id="KW-1185">Reference proteome</keyword>
<dbReference type="eggNOG" id="ENOG502ZFPE">
    <property type="taxonomic scope" value="Bacteria"/>
</dbReference>
<name>C0QCQ3_DESAH</name>
<feature type="compositionally biased region" description="Polar residues" evidence="2">
    <location>
        <begin position="201"/>
        <end position="214"/>
    </location>
</feature>
<feature type="coiled-coil region" evidence="1">
    <location>
        <begin position="91"/>
        <end position="118"/>
    </location>
</feature>
<feature type="region of interest" description="Disordered" evidence="2">
    <location>
        <begin position="179"/>
        <end position="214"/>
    </location>
</feature>
<dbReference type="AlphaFoldDB" id="C0QCQ3"/>
<evidence type="ECO:0000313" key="5">
    <source>
        <dbReference type="Proteomes" id="UP000000442"/>
    </source>
</evidence>